<gene>
    <name evidence="2" type="ORF">Tcan_09062</name>
</gene>
<evidence type="ECO:0000313" key="2">
    <source>
        <dbReference type="EMBL" id="KHN78290.1"/>
    </source>
</evidence>
<feature type="chain" id="PRO_5002077080" evidence="1">
    <location>
        <begin position="36"/>
        <end position="126"/>
    </location>
</feature>
<proteinExistence type="predicted"/>
<reference evidence="2 3" key="1">
    <citation type="submission" date="2014-11" db="EMBL/GenBank/DDBJ databases">
        <title>Genetic blueprint of the zoonotic pathogen Toxocara canis.</title>
        <authorList>
            <person name="Zhu X.-Q."/>
            <person name="Korhonen P.K."/>
            <person name="Cai H."/>
            <person name="Young N.D."/>
            <person name="Nejsum P."/>
            <person name="von Samson-Himmelstjerna G."/>
            <person name="Boag P.R."/>
            <person name="Tan P."/>
            <person name="Li Q."/>
            <person name="Min J."/>
            <person name="Yang Y."/>
            <person name="Wang X."/>
            <person name="Fang X."/>
            <person name="Hall R.S."/>
            <person name="Hofmann A."/>
            <person name="Sternberg P.W."/>
            <person name="Jex A.R."/>
            <person name="Gasser R.B."/>
        </authorList>
    </citation>
    <scope>NUCLEOTIDE SEQUENCE [LARGE SCALE GENOMIC DNA]</scope>
    <source>
        <strain evidence="2">PN_DK_2014</strain>
    </source>
</reference>
<name>A0A0B2VBC6_TOXCA</name>
<protein>
    <submittedName>
        <fullName evidence="2">Uncharacterized protein</fullName>
    </submittedName>
</protein>
<evidence type="ECO:0000256" key="1">
    <source>
        <dbReference type="SAM" id="SignalP"/>
    </source>
</evidence>
<comment type="caution">
    <text evidence="2">The sequence shown here is derived from an EMBL/GenBank/DDBJ whole genome shotgun (WGS) entry which is preliminary data.</text>
</comment>
<dbReference type="EMBL" id="JPKZ01002138">
    <property type="protein sequence ID" value="KHN78290.1"/>
    <property type="molecule type" value="Genomic_DNA"/>
</dbReference>
<dbReference type="STRING" id="6265.A0A0B2VBC6"/>
<keyword evidence="1" id="KW-0732">Signal</keyword>
<sequence>MPALYRLRKAPWKSVLEAGCWLLLFMASGQKIASATVKNRSQAPFWVWLRNKLLAVDRLKTTPPPGLETPDGKVFLCHHDFGDESMLRERRFSVAGTSVRNFTVEARPPRKIRAIRRENGLHCGAP</sequence>
<dbReference type="OrthoDB" id="10063829at2759"/>
<dbReference type="AlphaFoldDB" id="A0A0B2VBC6"/>
<keyword evidence="3" id="KW-1185">Reference proteome</keyword>
<organism evidence="2 3">
    <name type="scientific">Toxocara canis</name>
    <name type="common">Canine roundworm</name>
    <dbReference type="NCBI Taxonomy" id="6265"/>
    <lineage>
        <taxon>Eukaryota</taxon>
        <taxon>Metazoa</taxon>
        <taxon>Ecdysozoa</taxon>
        <taxon>Nematoda</taxon>
        <taxon>Chromadorea</taxon>
        <taxon>Rhabditida</taxon>
        <taxon>Spirurina</taxon>
        <taxon>Ascaridomorpha</taxon>
        <taxon>Ascaridoidea</taxon>
        <taxon>Toxocaridae</taxon>
        <taxon>Toxocara</taxon>
    </lineage>
</organism>
<evidence type="ECO:0000313" key="3">
    <source>
        <dbReference type="Proteomes" id="UP000031036"/>
    </source>
</evidence>
<accession>A0A0B2VBC6</accession>
<feature type="signal peptide" evidence="1">
    <location>
        <begin position="1"/>
        <end position="35"/>
    </location>
</feature>
<dbReference type="Proteomes" id="UP000031036">
    <property type="component" value="Unassembled WGS sequence"/>
</dbReference>